<accession>A0A814ZRW2</accession>
<reference evidence="3" key="1">
    <citation type="submission" date="2021-02" db="EMBL/GenBank/DDBJ databases">
        <authorList>
            <person name="Nowell W R."/>
        </authorList>
    </citation>
    <scope>NUCLEOTIDE SEQUENCE</scope>
</reference>
<feature type="signal peptide" evidence="2">
    <location>
        <begin position="1"/>
        <end position="17"/>
    </location>
</feature>
<proteinExistence type="predicted"/>
<dbReference type="Proteomes" id="UP000663854">
    <property type="component" value="Unassembled WGS sequence"/>
</dbReference>
<feature type="chain" id="PRO_5036411234" evidence="2">
    <location>
        <begin position="18"/>
        <end position="231"/>
    </location>
</feature>
<name>A0A814ZRW2_9BILA</name>
<dbReference type="EMBL" id="CAJNOH010001749">
    <property type="protein sequence ID" value="CAF1246990.1"/>
    <property type="molecule type" value="Genomic_DNA"/>
</dbReference>
<dbReference type="AlphaFoldDB" id="A0A814ZRW2"/>
<keyword evidence="1" id="KW-1133">Transmembrane helix</keyword>
<keyword evidence="2" id="KW-0732">Signal</keyword>
<evidence type="ECO:0000313" key="6">
    <source>
        <dbReference type="Proteomes" id="UP000663870"/>
    </source>
</evidence>
<keyword evidence="6" id="KW-1185">Reference proteome</keyword>
<evidence type="ECO:0000256" key="2">
    <source>
        <dbReference type="SAM" id="SignalP"/>
    </source>
</evidence>
<evidence type="ECO:0000313" key="4">
    <source>
        <dbReference type="EMBL" id="CAF1528761.1"/>
    </source>
</evidence>
<gene>
    <name evidence="4" type="ORF">JXQ802_LOCUS42077</name>
    <name evidence="3" type="ORF">PYM288_LOCUS27178</name>
</gene>
<keyword evidence="1" id="KW-0812">Transmembrane</keyword>
<evidence type="ECO:0000313" key="5">
    <source>
        <dbReference type="Proteomes" id="UP000663854"/>
    </source>
</evidence>
<keyword evidence="1" id="KW-0472">Membrane</keyword>
<dbReference type="Proteomes" id="UP000663870">
    <property type="component" value="Unassembled WGS sequence"/>
</dbReference>
<organism evidence="3 5">
    <name type="scientific">Rotaria sordida</name>
    <dbReference type="NCBI Taxonomy" id="392033"/>
    <lineage>
        <taxon>Eukaryota</taxon>
        <taxon>Metazoa</taxon>
        <taxon>Spiralia</taxon>
        <taxon>Gnathifera</taxon>
        <taxon>Rotifera</taxon>
        <taxon>Eurotatoria</taxon>
        <taxon>Bdelloidea</taxon>
        <taxon>Philodinida</taxon>
        <taxon>Philodinidae</taxon>
        <taxon>Rotaria</taxon>
    </lineage>
</organism>
<feature type="transmembrane region" description="Helical" evidence="1">
    <location>
        <begin position="144"/>
        <end position="167"/>
    </location>
</feature>
<sequence>MMSTLCFFILIFSRIHGKFLSNSESSSFIYLRHIRLTTDDQQYRIRCPYNLNYLNIQLLNYSNENCFNLYLVSNNNICMNYHPPCQFYAKTIQLHCNHHSYSKYVDITYQCSYKAIISSDTHYNTFTLHSFSFPTNFSFSEESIALFLIGISIIIIFWIIIFCICFIHYHDDNDNYNDDDEYDLLSQQSYIKEDIIDFNLLSMKNHSIIVDNLCLHVNPFENNHISSLTTT</sequence>
<comment type="caution">
    <text evidence="3">The sequence shown here is derived from an EMBL/GenBank/DDBJ whole genome shotgun (WGS) entry which is preliminary data.</text>
</comment>
<evidence type="ECO:0000256" key="1">
    <source>
        <dbReference type="SAM" id="Phobius"/>
    </source>
</evidence>
<protein>
    <submittedName>
        <fullName evidence="3">Uncharacterized protein</fullName>
    </submittedName>
</protein>
<dbReference type="EMBL" id="CAJNOL010002782">
    <property type="protein sequence ID" value="CAF1528761.1"/>
    <property type="molecule type" value="Genomic_DNA"/>
</dbReference>
<evidence type="ECO:0000313" key="3">
    <source>
        <dbReference type="EMBL" id="CAF1246990.1"/>
    </source>
</evidence>